<gene>
    <name evidence="5" type="ORF">DES48_102192</name>
</gene>
<dbReference type="RefSeq" id="WP_113867133.1">
    <property type="nucleotide sequence ID" value="NZ_BAABQN010000002.1"/>
</dbReference>
<dbReference type="STRING" id="200904.GCA_900168775_00466"/>
<dbReference type="SUPFAM" id="SSF55811">
    <property type="entry name" value="Nudix"/>
    <property type="match status" value="1"/>
</dbReference>
<protein>
    <submittedName>
        <fullName evidence="5">ADP-ribose pyrophosphatase YjhB (NUDIX family)</fullName>
    </submittedName>
</protein>
<dbReference type="OrthoDB" id="9787476at2"/>
<evidence type="ECO:0000313" key="6">
    <source>
        <dbReference type="Proteomes" id="UP000252254"/>
    </source>
</evidence>
<dbReference type="AlphaFoldDB" id="A0A366EFC1"/>
<evidence type="ECO:0000259" key="4">
    <source>
        <dbReference type="PROSITE" id="PS51462"/>
    </source>
</evidence>
<dbReference type="Proteomes" id="UP000252254">
    <property type="component" value="Unassembled WGS sequence"/>
</dbReference>
<dbReference type="PANTHER" id="PTHR43046:SF2">
    <property type="entry name" value="8-OXO-DGTP DIPHOSPHATASE-RELATED"/>
    <property type="match status" value="1"/>
</dbReference>
<comment type="similarity">
    <text evidence="3">Belongs to the Nudix hydrolase family.</text>
</comment>
<dbReference type="PANTHER" id="PTHR43046">
    <property type="entry name" value="GDP-MANNOSE MANNOSYL HYDROLASE"/>
    <property type="match status" value="1"/>
</dbReference>
<evidence type="ECO:0000256" key="2">
    <source>
        <dbReference type="ARBA" id="ARBA00022801"/>
    </source>
</evidence>
<dbReference type="Gene3D" id="3.90.79.10">
    <property type="entry name" value="Nucleoside Triphosphate Pyrophosphohydrolase"/>
    <property type="match status" value="1"/>
</dbReference>
<keyword evidence="2 3" id="KW-0378">Hydrolase</keyword>
<dbReference type="PROSITE" id="PS00893">
    <property type="entry name" value="NUDIX_BOX"/>
    <property type="match status" value="1"/>
</dbReference>
<accession>A0A366EFC1</accession>
<sequence length="155" mass="17598">MDYISYVRSMVGHQPLIMVVSGVVVFNKNGHVLMHLRADNQTWGFPGGYMELGESIEDTARREVYEETGLQLGELSLLSVYSGMGNKKTLANGDQVELVQHWFTCHEYSGELVKQNEESLDANFFSLEALPEKIFASQQKVVNDLKSDWQRPIVR</sequence>
<proteinExistence type="inferred from homology"/>
<name>A0A366EFC1_9BACI</name>
<evidence type="ECO:0000256" key="1">
    <source>
        <dbReference type="ARBA" id="ARBA00001946"/>
    </source>
</evidence>
<dbReference type="InterPro" id="IPR015797">
    <property type="entry name" value="NUDIX_hydrolase-like_dom_sf"/>
</dbReference>
<dbReference type="InterPro" id="IPR020084">
    <property type="entry name" value="NUDIX_hydrolase_CS"/>
</dbReference>
<dbReference type="EMBL" id="QNRI01000002">
    <property type="protein sequence ID" value="RBP00430.1"/>
    <property type="molecule type" value="Genomic_DNA"/>
</dbReference>
<comment type="cofactor">
    <cofactor evidence="1">
        <name>Mg(2+)</name>
        <dbReference type="ChEBI" id="CHEBI:18420"/>
    </cofactor>
</comment>
<dbReference type="Pfam" id="PF00293">
    <property type="entry name" value="NUDIX"/>
    <property type="match status" value="1"/>
</dbReference>
<keyword evidence="6" id="KW-1185">Reference proteome</keyword>
<dbReference type="InterPro" id="IPR020476">
    <property type="entry name" value="Nudix_hydrolase"/>
</dbReference>
<dbReference type="PROSITE" id="PS51462">
    <property type="entry name" value="NUDIX"/>
    <property type="match status" value="1"/>
</dbReference>
<evidence type="ECO:0000256" key="3">
    <source>
        <dbReference type="RuleBase" id="RU003476"/>
    </source>
</evidence>
<reference evidence="5 6" key="1">
    <citation type="submission" date="2018-06" db="EMBL/GenBank/DDBJ databases">
        <title>Genomic Encyclopedia of Type Strains, Phase IV (KMG-IV): sequencing the most valuable type-strain genomes for metagenomic binning, comparative biology and taxonomic classification.</title>
        <authorList>
            <person name="Goeker M."/>
        </authorList>
    </citation>
    <scope>NUCLEOTIDE SEQUENCE [LARGE SCALE GENOMIC DNA]</scope>
    <source>
        <strain evidence="5 6">DSM 15140</strain>
    </source>
</reference>
<dbReference type="InterPro" id="IPR000086">
    <property type="entry name" value="NUDIX_hydrolase_dom"/>
</dbReference>
<evidence type="ECO:0000313" key="5">
    <source>
        <dbReference type="EMBL" id="RBP00430.1"/>
    </source>
</evidence>
<dbReference type="GO" id="GO:0016787">
    <property type="term" value="F:hydrolase activity"/>
    <property type="evidence" value="ECO:0007669"/>
    <property type="project" value="UniProtKB-KW"/>
</dbReference>
<feature type="domain" description="Nudix hydrolase" evidence="4">
    <location>
        <begin position="16"/>
        <end position="148"/>
    </location>
</feature>
<dbReference type="CDD" id="cd04677">
    <property type="entry name" value="NUDIX_Hydrolase"/>
    <property type="match status" value="1"/>
</dbReference>
<organism evidence="5 6">
    <name type="scientific">Paraliobacillus ryukyuensis</name>
    <dbReference type="NCBI Taxonomy" id="200904"/>
    <lineage>
        <taxon>Bacteria</taxon>
        <taxon>Bacillati</taxon>
        <taxon>Bacillota</taxon>
        <taxon>Bacilli</taxon>
        <taxon>Bacillales</taxon>
        <taxon>Bacillaceae</taxon>
        <taxon>Paraliobacillus</taxon>
    </lineage>
</organism>
<dbReference type="PRINTS" id="PR00502">
    <property type="entry name" value="NUDIXFAMILY"/>
</dbReference>
<comment type="caution">
    <text evidence="5">The sequence shown here is derived from an EMBL/GenBank/DDBJ whole genome shotgun (WGS) entry which is preliminary data.</text>
</comment>